<dbReference type="Pfam" id="PF02517">
    <property type="entry name" value="Rce1-like"/>
    <property type="match status" value="1"/>
</dbReference>
<feature type="transmembrane region" description="Helical" evidence="1">
    <location>
        <begin position="234"/>
        <end position="253"/>
    </location>
</feature>
<protein>
    <recommendedName>
        <fullName evidence="2">CAAX prenyl protease 2/Lysostaphin resistance protein A-like domain-containing protein</fullName>
    </recommendedName>
</protein>
<feature type="transmembrane region" description="Helical" evidence="1">
    <location>
        <begin position="80"/>
        <end position="104"/>
    </location>
</feature>
<feature type="domain" description="CAAX prenyl protease 2/Lysostaphin resistance protein A-like" evidence="2">
    <location>
        <begin position="118"/>
        <end position="216"/>
    </location>
</feature>
<sequence length="280" mass="30714">MSRLWQSPVRIVRRYPLLAFVALACLFGWSIWIWNLLRGAGGGGNLPLGPIVATLIVVSCQGRDELRAWARQLRTWRAPLGWYLLALLAPIGLHMLIVAANHGFGAPLPTAEQLSVWWQVPVMFLVLLILIGVGEEAGWTAFAAPILLRRHGLLVAWLLASAMRILWHLPVMLSGDLPWLLGTVGNAAFTMLTLQLLVGSGGRWVLAALWHAMLNATGSAFFFTMVSGPDRDRLSLLLTVVYCVVAVIACVLGRRIRPAVGSRRTDEGGAHDDRRETAHV</sequence>
<feature type="transmembrane region" description="Helical" evidence="1">
    <location>
        <begin position="205"/>
        <end position="228"/>
    </location>
</feature>
<keyword evidence="1" id="KW-1133">Transmembrane helix</keyword>
<organism evidence="3">
    <name type="scientific">metagenome</name>
    <dbReference type="NCBI Taxonomy" id="256318"/>
    <lineage>
        <taxon>unclassified sequences</taxon>
        <taxon>metagenomes</taxon>
    </lineage>
</organism>
<feature type="transmembrane region" description="Helical" evidence="1">
    <location>
        <begin position="116"/>
        <end position="134"/>
    </location>
</feature>
<dbReference type="EMBL" id="CZKA01000025">
    <property type="protein sequence ID" value="CUR56181.1"/>
    <property type="molecule type" value="Genomic_DNA"/>
</dbReference>
<evidence type="ECO:0000259" key="2">
    <source>
        <dbReference type="Pfam" id="PF02517"/>
    </source>
</evidence>
<feature type="transmembrane region" description="Helical" evidence="1">
    <location>
        <begin position="146"/>
        <end position="167"/>
    </location>
</feature>
<accession>A0A2P2C2G4</accession>
<keyword evidence="1" id="KW-0472">Membrane</keyword>
<gene>
    <name evidence="3" type="ORF">NOCA2310202</name>
</gene>
<keyword evidence="1" id="KW-0812">Transmembrane</keyword>
<feature type="transmembrane region" description="Helical" evidence="1">
    <location>
        <begin position="179"/>
        <end position="198"/>
    </location>
</feature>
<name>A0A2P2C2G4_9ZZZZ</name>
<reference evidence="3" key="1">
    <citation type="submission" date="2015-08" db="EMBL/GenBank/DDBJ databases">
        <authorList>
            <person name="Babu N.S."/>
            <person name="Beckwith C.J."/>
            <person name="Beseler K.G."/>
            <person name="Brison A."/>
            <person name="Carone J.V."/>
            <person name="Caskin T.P."/>
            <person name="Diamond M."/>
            <person name="Durham M.E."/>
            <person name="Foxe J.M."/>
            <person name="Go M."/>
            <person name="Henderson B.A."/>
            <person name="Jones I.B."/>
            <person name="McGettigan J.A."/>
            <person name="Micheletti S.J."/>
            <person name="Nasrallah M.E."/>
            <person name="Ortiz D."/>
            <person name="Piller C.R."/>
            <person name="Privatt S.R."/>
            <person name="Schneider S.L."/>
            <person name="Sharp S."/>
            <person name="Smith T.C."/>
            <person name="Stanton J.D."/>
            <person name="Ullery H.E."/>
            <person name="Wilson R.J."/>
            <person name="Serrano M.G."/>
            <person name="Buck G."/>
            <person name="Lee V."/>
            <person name="Wang Y."/>
            <person name="Carvalho R."/>
            <person name="Voegtly L."/>
            <person name="Shi R."/>
            <person name="Duckworth R."/>
            <person name="Johnson A."/>
            <person name="Loviza R."/>
            <person name="Walstead R."/>
            <person name="Shah Z."/>
            <person name="Kiflezghi M."/>
            <person name="Wade K."/>
            <person name="Ball S.L."/>
            <person name="Bradley K.W."/>
            <person name="Asai D.J."/>
            <person name="Bowman C.A."/>
            <person name="Russell D.A."/>
            <person name="Pope W.H."/>
            <person name="Jacobs-Sera D."/>
            <person name="Hendrix R.W."/>
            <person name="Hatfull G.F."/>
        </authorList>
    </citation>
    <scope>NUCLEOTIDE SEQUENCE</scope>
</reference>
<dbReference type="PROSITE" id="PS51257">
    <property type="entry name" value="PROKAR_LIPOPROTEIN"/>
    <property type="match status" value="1"/>
</dbReference>
<dbReference type="GO" id="GO:0004175">
    <property type="term" value="F:endopeptidase activity"/>
    <property type="evidence" value="ECO:0007669"/>
    <property type="project" value="UniProtKB-ARBA"/>
</dbReference>
<feature type="transmembrane region" description="Helical" evidence="1">
    <location>
        <begin position="12"/>
        <end position="34"/>
    </location>
</feature>
<proteinExistence type="predicted"/>
<feature type="transmembrane region" description="Helical" evidence="1">
    <location>
        <begin position="40"/>
        <end position="60"/>
    </location>
</feature>
<dbReference type="InterPro" id="IPR003675">
    <property type="entry name" value="Rce1/LyrA-like_dom"/>
</dbReference>
<evidence type="ECO:0000256" key="1">
    <source>
        <dbReference type="SAM" id="Phobius"/>
    </source>
</evidence>
<evidence type="ECO:0000313" key="3">
    <source>
        <dbReference type="EMBL" id="CUR56181.1"/>
    </source>
</evidence>
<dbReference type="GO" id="GO:0080120">
    <property type="term" value="P:CAAX-box protein maturation"/>
    <property type="evidence" value="ECO:0007669"/>
    <property type="project" value="UniProtKB-ARBA"/>
</dbReference>
<dbReference type="AlphaFoldDB" id="A0A2P2C2G4"/>